<comment type="caution">
    <text evidence="10">The sequence shown here is derived from an EMBL/GenBank/DDBJ whole genome shotgun (WGS) entry which is preliminary data.</text>
</comment>
<dbReference type="SMART" id="SM00408">
    <property type="entry name" value="IGc2"/>
    <property type="match status" value="1"/>
</dbReference>
<feature type="signal peptide" evidence="6">
    <location>
        <begin position="1"/>
        <end position="20"/>
    </location>
</feature>
<gene>
    <name evidence="10" type="ORF">OFUS_LOCUS9402</name>
</gene>
<keyword evidence="11" id="KW-1185">Reference proteome</keyword>
<evidence type="ECO:0000313" key="11">
    <source>
        <dbReference type="Proteomes" id="UP000749559"/>
    </source>
</evidence>
<reference evidence="10" key="1">
    <citation type="submission" date="2022-03" db="EMBL/GenBank/DDBJ databases">
        <authorList>
            <person name="Martin C."/>
        </authorList>
    </citation>
    <scope>NUCLEOTIDE SEQUENCE</scope>
</reference>
<dbReference type="Proteomes" id="UP000749559">
    <property type="component" value="Unassembled WGS sequence"/>
</dbReference>
<comment type="subcellular location">
    <subcellularLocation>
        <location evidence="1">Secreted</location>
    </subcellularLocation>
</comment>
<dbReference type="SUPFAM" id="SSF57184">
    <property type="entry name" value="Growth factor receptor domain"/>
    <property type="match status" value="1"/>
</dbReference>
<dbReference type="GO" id="GO:0001558">
    <property type="term" value="P:regulation of cell growth"/>
    <property type="evidence" value="ECO:0007669"/>
    <property type="project" value="InterPro"/>
</dbReference>
<dbReference type="Gene3D" id="4.10.40.20">
    <property type="match status" value="1"/>
</dbReference>
<proteinExistence type="predicted"/>
<feature type="domain" description="IGFBP N-terminal" evidence="8">
    <location>
        <begin position="22"/>
        <end position="102"/>
    </location>
</feature>
<dbReference type="Gene3D" id="2.60.40.10">
    <property type="entry name" value="Immunoglobulins"/>
    <property type="match status" value="1"/>
</dbReference>
<dbReference type="Pfam" id="PF00219">
    <property type="entry name" value="IGFBP"/>
    <property type="match status" value="1"/>
</dbReference>
<dbReference type="GO" id="GO:0005520">
    <property type="term" value="F:insulin-like growth factor binding"/>
    <property type="evidence" value="ECO:0007669"/>
    <property type="project" value="InterPro"/>
</dbReference>
<evidence type="ECO:0000256" key="5">
    <source>
        <dbReference type="ARBA" id="ARBA00023319"/>
    </source>
</evidence>
<feature type="domain" description="Kazal-like" evidence="9">
    <location>
        <begin position="93"/>
        <end position="142"/>
    </location>
</feature>
<dbReference type="GO" id="GO:0009966">
    <property type="term" value="P:regulation of signal transduction"/>
    <property type="evidence" value="ECO:0007669"/>
    <property type="project" value="TreeGrafter"/>
</dbReference>
<dbReference type="PROSITE" id="PS51465">
    <property type="entry name" value="KAZAL_2"/>
    <property type="match status" value="1"/>
</dbReference>
<evidence type="ECO:0000256" key="4">
    <source>
        <dbReference type="ARBA" id="ARBA00023157"/>
    </source>
</evidence>
<evidence type="ECO:0000256" key="1">
    <source>
        <dbReference type="ARBA" id="ARBA00004613"/>
    </source>
</evidence>
<dbReference type="SMART" id="SM00121">
    <property type="entry name" value="IB"/>
    <property type="match status" value="1"/>
</dbReference>
<feature type="chain" id="PRO_5035740172" evidence="6">
    <location>
        <begin position="21"/>
        <end position="253"/>
    </location>
</feature>
<dbReference type="SMART" id="SM00280">
    <property type="entry name" value="KAZAL"/>
    <property type="match status" value="1"/>
</dbReference>
<dbReference type="AlphaFoldDB" id="A0A8S4NP44"/>
<dbReference type="InterPro" id="IPR036058">
    <property type="entry name" value="Kazal_dom_sf"/>
</dbReference>
<evidence type="ECO:0000256" key="3">
    <source>
        <dbReference type="ARBA" id="ARBA00022729"/>
    </source>
</evidence>
<sequence length="253" mass="27922">MDRWVAIALLLCGVVGTILAQSDKDCQPCNLSICEKPVGCEAGITKDRCGCCEVCAQTEGELCDHADVPTKEYHGRCGDNLECRIRNDVGRKSNREAVCMCTMNDYLCGSDGNTYVNLCRVVANAVATQTKIKVEHKGACKSAPMIVSPPENQRNLTGDNVVLSCEVKGFPIPSVEWYYKRGNDIEISLPSDDEHISVNSRGGPEKYEVTGWVQIIDVQSYHQGDYFCKARNALGEAEEHARVSIYKPGDERY</sequence>
<dbReference type="InterPro" id="IPR013783">
    <property type="entry name" value="Ig-like_fold"/>
</dbReference>
<dbReference type="PANTHER" id="PTHR14186:SF19">
    <property type="entry name" value="INSULIN-LIKE GROWTH FACTOR-BINDING PROTEIN 7"/>
    <property type="match status" value="1"/>
</dbReference>
<protein>
    <submittedName>
        <fullName evidence="10">Uncharacterized protein</fullName>
    </submittedName>
</protein>
<keyword evidence="5" id="KW-0393">Immunoglobulin domain</keyword>
<evidence type="ECO:0000259" key="7">
    <source>
        <dbReference type="PROSITE" id="PS50835"/>
    </source>
</evidence>
<dbReference type="Pfam" id="PF07648">
    <property type="entry name" value="Kazal_2"/>
    <property type="match status" value="1"/>
</dbReference>
<evidence type="ECO:0000259" key="9">
    <source>
        <dbReference type="PROSITE" id="PS51465"/>
    </source>
</evidence>
<dbReference type="FunFam" id="2.60.40.10:FF:000032">
    <property type="entry name" value="palladin isoform X1"/>
    <property type="match status" value="1"/>
</dbReference>
<evidence type="ECO:0000313" key="10">
    <source>
        <dbReference type="EMBL" id="CAH1783019.1"/>
    </source>
</evidence>
<dbReference type="Pfam" id="PF13927">
    <property type="entry name" value="Ig_3"/>
    <property type="match status" value="1"/>
</dbReference>
<evidence type="ECO:0000259" key="8">
    <source>
        <dbReference type="PROSITE" id="PS51323"/>
    </source>
</evidence>
<dbReference type="InterPro" id="IPR036179">
    <property type="entry name" value="Ig-like_dom_sf"/>
</dbReference>
<feature type="domain" description="Ig-like" evidence="7">
    <location>
        <begin position="144"/>
        <end position="244"/>
    </location>
</feature>
<dbReference type="InterPro" id="IPR007110">
    <property type="entry name" value="Ig-like_dom"/>
</dbReference>
<dbReference type="InterPro" id="IPR000867">
    <property type="entry name" value="IGFBP-like"/>
</dbReference>
<evidence type="ECO:0000256" key="2">
    <source>
        <dbReference type="ARBA" id="ARBA00022525"/>
    </source>
</evidence>
<dbReference type="SUPFAM" id="SSF100895">
    <property type="entry name" value="Kazal-type serine protease inhibitors"/>
    <property type="match status" value="1"/>
</dbReference>
<dbReference type="InterPro" id="IPR009030">
    <property type="entry name" value="Growth_fac_rcpt_cys_sf"/>
</dbReference>
<dbReference type="InterPro" id="IPR003599">
    <property type="entry name" value="Ig_sub"/>
</dbReference>
<keyword evidence="2" id="KW-0964">Secreted</keyword>
<dbReference type="SMART" id="SM00409">
    <property type="entry name" value="IG"/>
    <property type="match status" value="1"/>
</dbReference>
<dbReference type="PANTHER" id="PTHR14186">
    <property type="entry name" value="INSULIN-LIKE GROWTH FACTOR BINDING PROTEIN-RELATED"/>
    <property type="match status" value="1"/>
</dbReference>
<accession>A0A8S4NP44</accession>
<dbReference type="SUPFAM" id="SSF48726">
    <property type="entry name" value="Immunoglobulin"/>
    <property type="match status" value="1"/>
</dbReference>
<name>A0A8S4NP44_OWEFU</name>
<dbReference type="InterPro" id="IPR003598">
    <property type="entry name" value="Ig_sub2"/>
</dbReference>
<dbReference type="CDD" id="cd00104">
    <property type="entry name" value="KAZAL_FS"/>
    <property type="match status" value="1"/>
</dbReference>
<dbReference type="InterPro" id="IPR011390">
    <property type="entry name" value="IGFBP_rP_mac25"/>
</dbReference>
<dbReference type="Gene3D" id="3.30.60.30">
    <property type="match status" value="1"/>
</dbReference>
<keyword evidence="3 6" id="KW-0732">Signal</keyword>
<dbReference type="PROSITE" id="PS50835">
    <property type="entry name" value="IG_LIKE"/>
    <property type="match status" value="1"/>
</dbReference>
<organism evidence="10 11">
    <name type="scientific">Owenia fusiformis</name>
    <name type="common">Polychaete worm</name>
    <dbReference type="NCBI Taxonomy" id="6347"/>
    <lineage>
        <taxon>Eukaryota</taxon>
        <taxon>Metazoa</taxon>
        <taxon>Spiralia</taxon>
        <taxon>Lophotrochozoa</taxon>
        <taxon>Annelida</taxon>
        <taxon>Polychaeta</taxon>
        <taxon>Sedentaria</taxon>
        <taxon>Canalipalpata</taxon>
        <taxon>Sabellida</taxon>
        <taxon>Oweniida</taxon>
        <taxon>Oweniidae</taxon>
        <taxon>Owenia</taxon>
    </lineage>
</organism>
<keyword evidence="4" id="KW-1015">Disulfide bond</keyword>
<dbReference type="OrthoDB" id="5985519at2759"/>
<dbReference type="GO" id="GO:0005576">
    <property type="term" value="C:extracellular region"/>
    <property type="evidence" value="ECO:0007669"/>
    <property type="project" value="UniProtKB-SubCell"/>
</dbReference>
<dbReference type="EMBL" id="CAIIXF020000005">
    <property type="protein sequence ID" value="CAH1783019.1"/>
    <property type="molecule type" value="Genomic_DNA"/>
</dbReference>
<dbReference type="PROSITE" id="PS51323">
    <property type="entry name" value="IGFBP_N_2"/>
    <property type="match status" value="1"/>
</dbReference>
<dbReference type="InterPro" id="IPR002350">
    <property type="entry name" value="Kazal_dom"/>
</dbReference>
<evidence type="ECO:0000256" key="6">
    <source>
        <dbReference type="SAM" id="SignalP"/>
    </source>
</evidence>